<dbReference type="InterPro" id="IPR000515">
    <property type="entry name" value="MetI-like"/>
</dbReference>
<evidence type="ECO:0000256" key="1">
    <source>
        <dbReference type="ARBA" id="ARBA00004651"/>
    </source>
</evidence>
<dbReference type="InterPro" id="IPR035906">
    <property type="entry name" value="MetI-like_sf"/>
</dbReference>
<evidence type="ECO:0000313" key="9">
    <source>
        <dbReference type="EMBL" id="NKE68415.1"/>
    </source>
</evidence>
<name>A0A7X6DJR9_9BURK</name>
<dbReference type="GO" id="GO:0005886">
    <property type="term" value="C:plasma membrane"/>
    <property type="evidence" value="ECO:0007669"/>
    <property type="project" value="UniProtKB-SubCell"/>
</dbReference>
<evidence type="ECO:0000256" key="7">
    <source>
        <dbReference type="RuleBase" id="RU363032"/>
    </source>
</evidence>
<dbReference type="InterPro" id="IPR005769">
    <property type="entry name" value="PhnE/PtxC"/>
</dbReference>
<keyword evidence="10" id="KW-1185">Reference proteome</keyword>
<sequence>MARITPSPAANEVYRLPPPLFDARCRACWVVAGIIALVVASFWSLDLQWARFLSLESLRRMGRFAAELATPALEPAFLRQLLPAVLETMAMSVVGTLLAVAAALLLALPASKLHAGDPARWRAPTRLVLNALRSVPELMWAALLLIAAGLGPLAGTLALAAHTAGVLGRLFAEAIENAPQGPAFALRVRGVPEGRVFLHATLPQVLPQLVSYTLYRWENNIRAAAILGVVGAGGLGQMLAFHLGLFQMAETGSVLAAMIVLVGMVDGASYAARRAMAR</sequence>
<evidence type="ECO:0000256" key="4">
    <source>
        <dbReference type="ARBA" id="ARBA00022692"/>
    </source>
</evidence>
<comment type="subcellular location">
    <subcellularLocation>
        <location evidence="1 7">Cell membrane</location>
        <topology evidence="1 7">Multi-pass membrane protein</topology>
    </subcellularLocation>
</comment>
<feature type="transmembrane region" description="Helical" evidence="7">
    <location>
        <begin position="89"/>
        <end position="108"/>
    </location>
</feature>
<feature type="transmembrane region" description="Helical" evidence="7">
    <location>
        <begin position="224"/>
        <end position="246"/>
    </location>
</feature>
<dbReference type="Pfam" id="PF00528">
    <property type="entry name" value="BPD_transp_1"/>
    <property type="match status" value="1"/>
</dbReference>
<protein>
    <submittedName>
        <fullName evidence="9">Phosphonate ABC transporter, permease protein PhnE</fullName>
    </submittedName>
</protein>
<organism evidence="9 10">
    <name type="scientific">Ramlibacter lithotrophicus</name>
    <dbReference type="NCBI Taxonomy" id="2606681"/>
    <lineage>
        <taxon>Bacteria</taxon>
        <taxon>Pseudomonadati</taxon>
        <taxon>Pseudomonadota</taxon>
        <taxon>Betaproteobacteria</taxon>
        <taxon>Burkholderiales</taxon>
        <taxon>Comamonadaceae</taxon>
        <taxon>Ramlibacter</taxon>
    </lineage>
</organism>
<dbReference type="PROSITE" id="PS50928">
    <property type="entry name" value="ABC_TM1"/>
    <property type="match status" value="1"/>
</dbReference>
<dbReference type="PANTHER" id="PTHR30043:SF1">
    <property type="entry name" value="ABC TRANSPORT SYSTEM PERMEASE PROTEIN P69"/>
    <property type="match status" value="1"/>
</dbReference>
<dbReference type="SUPFAM" id="SSF161098">
    <property type="entry name" value="MetI-like"/>
    <property type="match status" value="1"/>
</dbReference>
<dbReference type="Gene3D" id="1.10.3720.10">
    <property type="entry name" value="MetI-like"/>
    <property type="match status" value="1"/>
</dbReference>
<keyword evidence="2 7" id="KW-0813">Transport</keyword>
<evidence type="ECO:0000256" key="2">
    <source>
        <dbReference type="ARBA" id="ARBA00022448"/>
    </source>
</evidence>
<feature type="transmembrane region" description="Helical" evidence="7">
    <location>
        <begin position="252"/>
        <end position="272"/>
    </location>
</feature>
<dbReference type="NCBIfam" id="TIGR01097">
    <property type="entry name" value="PhnE"/>
    <property type="match status" value="1"/>
</dbReference>
<comment type="caution">
    <text evidence="9">The sequence shown here is derived from an EMBL/GenBank/DDBJ whole genome shotgun (WGS) entry which is preliminary data.</text>
</comment>
<proteinExistence type="inferred from homology"/>
<keyword evidence="4 7" id="KW-0812">Transmembrane</keyword>
<feature type="domain" description="ABC transmembrane type-1" evidence="8">
    <location>
        <begin position="85"/>
        <end position="272"/>
    </location>
</feature>
<evidence type="ECO:0000256" key="3">
    <source>
        <dbReference type="ARBA" id="ARBA00022475"/>
    </source>
</evidence>
<comment type="similarity">
    <text evidence="7">Belongs to the binding-protein-dependent transport system permease family.</text>
</comment>
<keyword evidence="5 7" id="KW-1133">Transmembrane helix</keyword>
<evidence type="ECO:0000256" key="6">
    <source>
        <dbReference type="ARBA" id="ARBA00023136"/>
    </source>
</evidence>
<dbReference type="RefSeq" id="WP_168109534.1">
    <property type="nucleotide sequence ID" value="NZ_VTOX01000010.1"/>
</dbReference>
<reference evidence="9 10" key="1">
    <citation type="journal article" date="2020" name="Nature">
        <title>Bacterial chemolithoautotrophy via manganese oxidation.</title>
        <authorList>
            <person name="Yu H."/>
            <person name="Leadbetter J.R."/>
        </authorList>
    </citation>
    <scope>NUCLEOTIDE SEQUENCE [LARGE SCALE GENOMIC DNA]</scope>
    <source>
        <strain evidence="9 10">RBP-1</strain>
    </source>
</reference>
<keyword evidence="3" id="KW-1003">Cell membrane</keyword>
<gene>
    <name evidence="9" type="primary">phnE</name>
    <name evidence="9" type="ORF">RAMLITH_21595</name>
</gene>
<feature type="transmembrane region" description="Helical" evidence="7">
    <location>
        <begin position="29"/>
        <end position="53"/>
    </location>
</feature>
<keyword evidence="6 7" id="KW-0472">Membrane</keyword>
<evidence type="ECO:0000256" key="5">
    <source>
        <dbReference type="ARBA" id="ARBA00022989"/>
    </source>
</evidence>
<dbReference type="GO" id="GO:0015416">
    <property type="term" value="F:ABC-type phosphonate transporter activity"/>
    <property type="evidence" value="ECO:0007669"/>
    <property type="project" value="InterPro"/>
</dbReference>
<evidence type="ECO:0000313" key="10">
    <source>
        <dbReference type="Proteomes" id="UP000521868"/>
    </source>
</evidence>
<dbReference type="EMBL" id="VTOX01000010">
    <property type="protein sequence ID" value="NKE68415.1"/>
    <property type="molecule type" value="Genomic_DNA"/>
</dbReference>
<dbReference type="AlphaFoldDB" id="A0A7X6DJR9"/>
<evidence type="ECO:0000259" key="8">
    <source>
        <dbReference type="PROSITE" id="PS50928"/>
    </source>
</evidence>
<dbReference type="CDD" id="cd06261">
    <property type="entry name" value="TM_PBP2"/>
    <property type="match status" value="1"/>
</dbReference>
<feature type="transmembrane region" description="Helical" evidence="7">
    <location>
        <begin position="138"/>
        <end position="161"/>
    </location>
</feature>
<accession>A0A7X6DJR9</accession>
<dbReference type="PANTHER" id="PTHR30043">
    <property type="entry name" value="PHOSPHONATES TRANSPORT SYSTEM PERMEASE PROTEIN"/>
    <property type="match status" value="1"/>
</dbReference>
<dbReference type="Proteomes" id="UP000521868">
    <property type="component" value="Unassembled WGS sequence"/>
</dbReference>